<evidence type="ECO:0000313" key="6">
    <source>
        <dbReference type="Proteomes" id="UP000631114"/>
    </source>
</evidence>
<dbReference type="SUPFAM" id="SSF50630">
    <property type="entry name" value="Acid proteases"/>
    <property type="match status" value="1"/>
</dbReference>
<keyword evidence="3" id="KW-0378">Hydrolase</keyword>
<dbReference type="GO" id="GO:0006508">
    <property type="term" value="P:proteolysis"/>
    <property type="evidence" value="ECO:0007669"/>
    <property type="project" value="UniProtKB-KW"/>
</dbReference>
<keyword evidence="6" id="KW-1185">Reference proteome</keyword>
<dbReference type="AlphaFoldDB" id="A0A835HIR0"/>
<evidence type="ECO:0000259" key="4">
    <source>
        <dbReference type="Pfam" id="PF14543"/>
    </source>
</evidence>
<dbReference type="GO" id="GO:0005576">
    <property type="term" value="C:extracellular region"/>
    <property type="evidence" value="ECO:0007669"/>
    <property type="project" value="TreeGrafter"/>
</dbReference>
<gene>
    <name evidence="5" type="ORF">IFM89_008611</name>
</gene>
<evidence type="ECO:0000256" key="1">
    <source>
        <dbReference type="ARBA" id="ARBA00007447"/>
    </source>
</evidence>
<dbReference type="InterPro" id="IPR021109">
    <property type="entry name" value="Peptidase_aspartic_dom_sf"/>
</dbReference>
<organism evidence="5 6">
    <name type="scientific">Coptis chinensis</name>
    <dbReference type="NCBI Taxonomy" id="261450"/>
    <lineage>
        <taxon>Eukaryota</taxon>
        <taxon>Viridiplantae</taxon>
        <taxon>Streptophyta</taxon>
        <taxon>Embryophyta</taxon>
        <taxon>Tracheophyta</taxon>
        <taxon>Spermatophyta</taxon>
        <taxon>Magnoliopsida</taxon>
        <taxon>Ranunculales</taxon>
        <taxon>Ranunculaceae</taxon>
        <taxon>Coptidoideae</taxon>
        <taxon>Coptis</taxon>
    </lineage>
</organism>
<protein>
    <recommendedName>
        <fullName evidence="4">Xylanase inhibitor N-terminal domain-containing protein</fullName>
    </recommendedName>
</protein>
<dbReference type="Proteomes" id="UP000631114">
    <property type="component" value="Unassembled WGS sequence"/>
</dbReference>
<dbReference type="Pfam" id="PF14543">
    <property type="entry name" value="TAXi_N"/>
    <property type="match status" value="1"/>
</dbReference>
<accession>A0A835HIR0</accession>
<dbReference type="InterPro" id="IPR032861">
    <property type="entry name" value="TAXi_N"/>
</dbReference>
<feature type="domain" description="Xylanase inhibitor N-terminal" evidence="4">
    <location>
        <begin position="47"/>
        <end position="179"/>
    </location>
</feature>
<keyword evidence="2" id="KW-0645">Protease</keyword>
<dbReference type="PANTHER" id="PTHR47967">
    <property type="entry name" value="OS07G0603500 PROTEIN-RELATED"/>
    <property type="match status" value="1"/>
</dbReference>
<reference evidence="5 6" key="1">
    <citation type="submission" date="2020-10" db="EMBL/GenBank/DDBJ databases">
        <title>The Coptis chinensis genome and diversification of protoberbering-type alkaloids.</title>
        <authorList>
            <person name="Wang B."/>
            <person name="Shu S."/>
            <person name="Song C."/>
            <person name="Liu Y."/>
        </authorList>
    </citation>
    <scope>NUCLEOTIDE SEQUENCE [LARGE SCALE GENOMIC DNA]</scope>
    <source>
        <strain evidence="5">HL-2020</strain>
        <tissue evidence="5">Leaf</tissue>
    </source>
</reference>
<dbReference type="EMBL" id="JADFTS010000006">
    <property type="protein sequence ID" value="KAF9600376.1"/>
    <property type="molecule type" value="Genomic_DNA"/>
</dbReference>
<sequence>MFMANSYSDLSSEEIRYFVSSNHDSTRMVEDSPPEIYRRRMDELLKQTQVPIYNPANSSSYNQLECKDIRCLHLEDSDCTKDYKCQYEMSYADTSFTRGVLSEETLQFTDGIDNVTMNNFVLGCSHNSTLHVDGEGIPGIIGLTMKPESLVTQLNYHKFAYCFGDYDDIDAHGYATFGDAAHITGSTTPIQPFDGTTNIHITS</sequence>
<comment type="similarity">
    <text evidence="1">Belongs to the peptidase A1 family.</text>
</comment>
<evidence type="ECO:0000313" key="5">
    <source>
        <dbReference type="EMBL" id="KAF9600376.1"/>
    </source>
</evidence>
<dbReference type="Gene3D" id="2.40.70.10">
    <property type="entry name" value="Acid Proteases"/>
    <property type="match status" value="1"/>
</dbReference>
<dbReference type="InterPro" id="IPR051708">
    <property type="entry name" value="Plant_Aspart_Prot_A1"/>
</dbReference>
<name>A0A835HIR0_9MAGN</name>
<evidence type="ECO:0000256" key="3">
    <source>
        <dbReference type="ARBA" id="ARBA00022801"/>
    </source>
</evidence>
<dbReference type="PANTHER" id="PTHR47967:SF128">
    <property type="entry name" value="ASPARTIC PROTEINASE CDR1-LIKE"/>
    <property type="match status" value="1"/>
</dbReference>
<proteinExistence type="inferred from homology"/>
<dbReference type="OrthoDB" id="2747330at2759"/>
<comment type="caution">
    <text evidence="5">The sequence shown here is derived from an EMBL/GenBank/DDBJ whole genome shotgun (WGS) entry which is preliminary data.</text>
</comment>
<dbReference type="GO" id="GO:0008233">
    <property type="term" value="F:peptidase activity"/>
    <property type="evidence" value="ECO:0007669"/>
    <property type="project" value="UniProtKB-KW"/>
</dbReference>
<evidence type="ECO:0000256" key="2">
    <source>
        <dbReference type="ARBA" id="ARBA00022670"/>
    </source>
</evidence>